<organism evidence="1">
    <name type="scientific">Anguilla anguilla</name>
    <name type="common">European freshwater eel</name>
    <name type="synonym">Muraena anguilla</name>
    <dbReference type="NCBI Taxonomy" id="7936"/>
    <lineage>
        <taxon>Eukaryota</taxon>
        <taxon>Metazoa</taxon>
        <taxon>Chordata</taxon>
        <taxon>Craniata</taxon>
        <taxon>Vertebrata</taxon>
        <taxon>Euteleostomi</taxon>
        <taxon>Actinopterygii</taxon>
        <taxon>Neopterygii</taxon>
        <taxon>Teleostei</taxon>
        <taxon>Anguilliformes</taxon>
        <taxon>Anguillidae</taxon>
        <taxon>Anguilla</taxon>
    </lineage>
</organism>
<reference evidence="1" key="2">
    <citation type="journal article" date="2015" name="Fish Shellfish Immunol.">
        <title>Early steps in the European eel (Anguilla anguilla)-Vibrio vulnificus interaction in the gills: Role of the RtxA13 toxin.</title>
        <authorList>
            <person name="Callol A."/>
            <person name="Pajuelo D."/>
            <person name="Ebbesson L."/>
            <person name="Teles M."/>
            <person name="MacKenzie S."/>
            <person name="Amaro C."/>
        </authorList>
    </citation>
    <scope>NUCLEOTIDE SEQUENCE</scope>
</reference>
<name>A0A0E9UQ50_ANGAN</name>
<sequence>MTPPEAELRSNRGAQQQQYWNHVSHCEVSISGQHSIAVSTYWLPKWRIIAG</sequence>
<dbReference type="AlphaFoldDB" id="A0A0E9UQ50"/>
<protein>
    <submittedName>
        <fullName evidence="1">Uncharacterized protein</fullName>
    </submittedName>
</protein>
<proteinExistence type="predicted"/>
<dbReference type="EMBL" id="GBXM01041257">
    <property type="protein sequence ID" value="JAH67320.1"/>
    <property type="molecule type" value="Transcribed_RNA"/>
</dbReference>
<accession>A0A0E9UQ50</accession>
<evidence type="ECO:0000313" key="1">
    <source>
        <dbReference type="EMBL" id="JAH67320.1"/>
    </source>
</evidence>
<reference evidence="1" key="1">
    <citation type="submission" date="2014-11" db="EMBL/GenBank/DDBJ databases">
        <authorList>
            <person name="Amaro Gonzalez C."/>
        </authorList>
    </citation>
    <scope>NUCLEOTIDE SEQUENCE</scope>
</reference>